<gene>
    <name evidence="1" type="ORF">LCGC14_2850870</name>
</gene>
<name>A0A0F8Y8K5_9ZZZZ</name>
<feature type="non-terminal residue" evidence="1">
    <location>
        <position position="1"/>
    </location>
</feature>
<accession>A0A0F8Y8K5</accession>
<comment type="caution">
    <text evidence="1">The sequence shown here is derived from an EMBL/GenBank/DDBJ whole genome shotgun (WGS) entry which is preliminary data.</text>
</comment>
<protein>
    <submittedName>
        <fullName evidence="1">Uncharacterized protein</fullName>
    </submittedName>
</protein>
<organism evidence="1">
    <name type="scientific">marine sediment metagenome</name>
    <dbReference type="NCBI Taxonomy" id="412755"/>
    <lineage>
        <taxon>unclassified sequences</taxon>
        <taxon>metagenomes</taxon>
        <taxon>ecological metagenomes</taxon>
    </lineage>
</organism>
<evidence type="ECO:0000313" key="1">
    <source>
        <dbReference type="EMBL" id="KKK77708.1"/>
    </source>
</evidence>
<dbReference type="EMBL" id="LAZR01054827">
    <property type="protein sequence ID" value="KKK77708.1"/>
    <property type="molecule type" value="Genomic_DNA"/>
</dbReference>
<reference evidence="1" key="1">
    <citation type="journal article" date="2015" name="Nature">
        <title>Complex archaea that bridge the gap between prokaryotes and eukaryotes.</title>
        <authorList>
            <person name="Spang A."/>
            <person name="Saw J.H."/>
            <person name="Jorgensen S.L."/>
            <person name="Zaremba-Niedzwiedzka K."/>
            <person name="Martijn J."/>
            <person name="Lind A.E."/>
            <person name="van Eijk R."/>
            <person name="Schleper C."/>
            <person name="Guy L."/>
            <person name="Ettema T.J."/>
        </authorList>
    </citation>
    <scope>NUCLEOTIDE SEQUENCE</scope>
</reference>
<sequence length="396" mass="43486">YWVTTDEANNGVRTNLTTVTDPEVSTGHLIRSRARKNISGGRRIDTDVTLFGIGTPTDFTNIDDVWTTRIHTILAGEADLIGDYANIQIRTTFTEVGGGTPRVGWISAQEFECPDVGGAPLTLSASDSINNLADTLAFTLAINLTQSAGESLNNLSDALSKTFEYRKILDDNSLNLSDSTLKILSHRLLRGEDAFNLSDSLRNVYGQGFAFGDSSNNLQDTSRVVYGQGFNFGDTLNNLTDALVKQLFAHYTISSGDSVNNLSDAIVKRLEYRLIKSDSINNLNDAFRIIYGRHYLFGDNLNNWADALTKALGEESAELMLVLADSMLALADNLSKILSYKTSFADNMLALADSEIINIGYELPKGDNLNNLGDNLLSRYGYNLRLLWDLRHLIGG</sequence>
<dbReference type="AlphaFoldDB" id="A0A0F8Y8K5"/>
<feature type="non-terminal residue" evidence="1">
    <location>
        <position position="396"/>
    </location>
</feature>
<proteinExistence type="predicted"/>